<protein>
    <submittedName>
        <fullName evidence="2">DUF1080 domain-containing protein</fullName>
    </submittedName>
</protein>
<accession>A0ABV3ZIB4</accession>
<name>A0ABV3ZIB4_9BACT</name>
<sequence length="244" mass="27331">MKHKKIFVRSGIILLAGVLFGMQSCYSQSKKEKGFVKIFDGKTLNGWEADTEFWRVEDGVIVGQVTKEKPLKNNTFLIWKGGQPGDFEFVAEYKISPEGNSGVQYRSEAVPGVQHGLKGYQADIDGKNTYTGQNYEERGRGFLAMRGQQVDLKNNEKPIVTGSVGNSDSLKALIKPEWNEIRIVAKGNRLKHYINGVLMSDATDDDTVNRKSSGLIGLQVHVMPTMKVEYRNIRIKVEDKTASR</sequence>
<comment type="caution">
    <text evidence="2">The sequence shown here is derived from an EMBL/GenBank/DDBJ whole genome shotgun (WGS) entry which is preliminary data.</text>
</comment>
<feature type="domain" description="3-keto-alpha-glucoside-1,2-lyase/3-keto-2-hydroxy-glucal hydratase" evidence="1">
    <location>
        <begin position="34"/>
        <end position="236"/>
    </location>
</feature>
<organism evidence="2 3">
    <name type="scientific">Danxiaibacter flavus</name>
    <dbReference type="NCBI Taxonomy" id="3049108"/>
    <lineage>
        <taxon>Bacteria</taxon>
        <taxon>Pseudomonadati</taxon>
        <taxon>Bacteroidota</taxon>
        <taxon>Chitinophagia</taxon>
        <taxon>Chitinophagales</taxon>
        <taxon>Chitinophagaceae</taxon>
        <taxon>Danxiaibacter</taxon>
    </lineage>
</organism>
<evidence type="ECO:0000313" key="2">
    <source>
        <dbReference type="EMBL" id="MEX6689636.1"/>
    </source>
</evidence>
<evidence type="ECO:0000313" key="3">
    <source>
        <dbReference type="Proteomes" id="UP001560573"/>
    </source>
</evidence>
<dbReference type="Pfam" id="PF06439">
    <property type="entry name" value="3keto-disac_hyd"/>
    <property type="match status" value="1"/>
</dbReference>
<dbReference type="RefSeq" id="WP_369331043.1">
    <property type="nucleotide sequence ID" value="NZ_JAULBC010000006.1"/>
</dbReference>
<gene>
    <name evidence="2" type="ORF">QTN47_19180</name>
</gene>
<dbReference type="EMBL" id="JAULBC010000006">
    <property type="protein sequence ID" value="MEX6689636.1"/>
    <property type="molecule type" value="Genomic_DNA"/>
</dbReference>
<dbReference type="Gene3D" id="2.60.120.560">
    <property type="entry name" value="Exo-inulinase, domain 1"/>
    <property type="match status" value="1"/>
</dbReference>
<reference evidence="2 3" key="1">
    <citation type="submission" date="2023-07" db="EMBL/GenBank/DDBJ databases">
        <authorList>
            <person name="Lian W.-H."/>
        </authorList>
    </citation>
    <scope>NUCLEOTIDE SEQUENCE [LARGE SCALE GENOMIC DNA]</scope>
    <source>
        <strain evidence="2 3">SYSU DXS3180</strain>
    </source>
</reference>
<dbReference type="Proteomes" id="UP001560573">
    <property type="component" value="Unassembled WGS sequence"/>
</dbReference>
<dbReference type="InterPro" id="IPR010496">
    <property type="entry name" value="AL/BT2_dom"/>
</dbReference>
<keyword evidence="3" id="KW-1185">Reference proteome</keyword>
<proteinExistence type="predicted"/>
<evidence type="ECO:0000259" key="1">
    <source>
        <dbReference type="Pfam" id="PF06439"/>
    </source>
</evidence>
<dbReference type="PROSITE" id="PS51257">
    <property type="entry name" value="PROKAR_LIPOPROTEIN"/>
    <property type="match status" value="1"/>
</dbReference>